<dbReference type="EMBL" id="NKXO01000021">
    <property type="protein sequence ID" value="PKQ68974.1"/>
    <property type="molecule type" value="Genomic_DNA"/>
</dbReference>
<evidence type="ECO:0000256" key="7">
    <source>
        <dbReference type="PIRNR" id="PIRNR016262"/>
    </source>
</evidence>
<comment type="catalytic activity">
    <reaction evidence="6 7">
        <text>octanoyl-[ACP] + L-lysyl-[protein] = N(6)-octanoyl-L-lysyl-[protein] + holo-[ACP] + H(+)</text>
        <dbReference type="Rhea" id="RHEA:17665"/>
        <dbReference type="Rhea" id="RHEA-COMP:9636"/>
        <dbReference type="Rhea" id="RHEA-COMP:9685"/>
        <dbReference type="Rhea" id="RHEA-COMP:9752"/>
        <dbReference type="Rhea" id="RHEA-COMP:9928"/>
        <dbReference type="ChEBI" id="CHEBI:15378"/>
        <dbReference type="ChEBI" id="CHEBI:29969"/>
        <dbReference type="ChEBI" id="CHEBI:64479"/>
        <dbReference type="ChEBI" id="CHEBI:78463"/>
        <dbReference type="ChEBI" id="CHEBI:78809"/>
        <dbReference type="EC" id="2.3.1.181"/>
    </reaction>
</comment>
<evidence type="ECO:0000256" key="2">
    <source>
        <dbReference type="ARBA" id="ARBA00022490"/>
    </source>
</evidence>
<reference evidence="12 13" key="1">
    <citation type="submission" date="2017-06" db="EMBL/GenBank/DDBJ databases">
        <title>Raineya orbicola gen. nov., sp. nov. a slightly thermophilic bacterium of the phylum Bacteroidetes and the description of Raineyaceae fam. nov.</title>
        <authorList>
            <person name="Albuquerque L."/>
            <person name="Polonia A.R.M."/>
            <person name="Barroso C."/>
            <person name="Froufe H.J.C."/>
            <person name="Lage O."/>
            <person name="Lobo-Da-Cunha A."/>
            <person name="Egas C."/>
            <person name="Da Costa M.S."/>
        </authorList>
    </citation>
    <scope>NUCLEOTIDE SEQUENCE [LARGE SCALE GENOMIC DNA]</scope>
    <source>
        <strain evidence="12 13">SPSPC-11</strain>
    </source>
</reference>
<comment type="miscellaneous">
    <text evidence="6">In the reaction, the free carboxyl group of octanoic acid is attached via an amide linkage to the epsilon-amino group of a specific lysine residue of lipoyl domains of lipoate-dependent enzymes.</text>
</comment>
<feature type="active site" description="Acyl-thioester intermediate" evidence="6 8">
    <location>
        <position position="188"/>
    </location>
</feature>
<sequence>MKNKHIFFQNLGRISYKPAWDYQTFLFEKIIAQKTNPQNTEPTENYLLLCEHNHVYTLGKSGKIENLLISENELSEKGVEFYKINRGGDITYHGLGQIVGYPILDLENFATDIHWYMRSLEEVIIRTLLDFDIRAERLQGLTGVWVDIRSNPRKICAMGVKTSRWVTMHGFALNVNTELDFFNYIVPCGITDKGVTSMQKELGKQVPLQEVESVIIKHFAEVFEAKIFEINTFAHEKTS</sequence>
<comment type="caution">
    <text evidence="12">The sequence shown here is derived from an EMBL/GenBank/DDBJ whole genome shotgun (WGS) entry which is preliminary data.</text>
</comment>
<dbReference type="InterPro" id="IPR020605">
    <property type="entry name" value="Octanoyltransferase_CS"/>
</dbReference>
<evidence type="ECO:0000256" key="6">
    <source>
        <dbReference type="HAMAP-Rule" id="MF_00013"/>
    </source>
</evidence>
<dbReference type="EC" id="2.3.1.181" evidence="6 7"/>
<feature type="binding site" evidence="6 9">
    <location>
        <begin position="157"/>
        <end position="159"/>
    </location>
    <ligand>
        <name>substrate</name>
    </ligand>
</feature>
<protein>
    <recommendedName>
        <fullName evidence="6 7">Octanoyltransferase</fullName>
        <ecNumber evidence="6 7">2.3.1.181</ecNumber>
    </recommendedName>
    <alternativeName>
        <fullName evidence="6">Lipoate-protein ligase B</fullName>
    </alternativeName>
    <alternativeName>
        <fullName evidence="6">Lipoyl/octanoyl transferase</fullName>
    </alternativeName>
    <alternativeName>
        <fullName evidence="6">Octanoyl-[acyl-carrier-protein]-protein N-octanoyltransferase</fullName>
    </alternativeName>
</protein>
<feature type="domain" description="BPL/LPL catalytic" evidence="11">
    <location>
        <begin position="41"/>
        <end position="227"/>
    </location>
</feature>
<dbReference type="InterPro" id="IPR045864">
    <property type="entry name" value="aa-tRNA-synth_II/BPL/LPL"/>
</dbReference>
<dbReference type="RefSeq" id="WP_101358772.1">
    <property type="nucleotide sequence ID" value="NZ_NKXO01000021.1"/>
</dbReference>
<feature type="site" description="Lowers pKa of active site Cys" evidence="6 10">
    <location>
        <position position="154"/>
    </location>
</feature>
<comment type="similarity">
    <text evidence="6 7">Belongs to the LipB family.</text>
</comment>
<dbReference type="InterPro" id="IPR004143">
    <property type="entry name" value="BPL_LPL_catalytic"/>
</dbReference>
<proteinExistence type="inferred from homology"/>
<evidence type="ECO:0000256" key="8">
    <source>
        <dbReference type="PIRSR" id="PIRSR016262-1"/>
    </source>
</evidence>
<dbReference type="GO" id="GO:0033819">
    <property type="term" value="F:lipoyl(octanoyl) transferase activity"/>
    <property type="evidence" value="ECO:0007669"/>
    <property type="project" value="UniProtKB-EC"/>
</dbReference>
<dbReference type="PIRSF" id="PIRSF016262">
    <property type="entry name" value="LPLase"/>
    <property type="match status" value="1"/>
</dbReference>
<organism evidence="12 13">
    <name type="scientific">Raineya orbicola</name>
    <dbReference type="NCBI Taxonomy" id="2016530"/>
    <lineage>
        <taxon>Bacteria</taxon>
        <taxon>Pseudomonadati</taxon>
        <taxon>Bacteroidota</taxon>
        <taxon>Cytophagia</taxon>
        <taxon>Cytophagales</taxon>
        <taxon>Raineyaceae</taxon>
        <taxon>Raineya</taxon>
    </lineage>
</organism>
<evidence type="ECO:0000313" key="12">
    <source>
        <dbReference type="EMBL" id="PKQ68974.1"/>
    </source>
</evidence>
<dbReference type="PANTHER" id="PTHR10993">
    <property type="entry name" value="OCTANOYLTRANSFERASE"/>
    <property type="match status" value="1"/>
</dbReference>
<dbReference type="Proteomes" id="UP000233387">
    <property type="component" value="Unassembled WGS sequence"/>
</dbReference>
<comment type="pathway">
    <text evidence="1 6 7">Protein modification; protein lipoylation via endogenous pathway; protein N(6)-(lipoyl)lysine from octanoyl-[acyl-carrier-protein]: step 1/2.</text>
</comment>
<evidence type="ECO:0000259" key="11">
    <source>
        <dbReference type="PROSITE" id="PS51733"/>
    </source>
</evidence>
<dbReference type="PROSITE" id="PS51733">
    <property type="entry name" value="BPL_LPL_CATALYTIC"/>
    <property type="match status" value="1"/>
</dbReference>
<evidence type="ECO:0000256" key="9">
    <source>
        <dbReference type="PIRSR" id="PIRSR016262-2"/>
    </source>
</evidence>
<dbReference type="HAMAP" id="MF_00013">
    <property type="entry name" value="LipB"/>
    <property type="match status" value="1"/>
</dbReference>
<keyword evidence="3 6" id="KW-0808">Transferase</keyword>
<dbReference type="CDD" id="cd16444">
    <property type="entry name" value="LipB"/>
    <property type="match status" value="1"/>
</dbReference>
<keyword evidence="2 6" id="KW-0963">Cytoplasm</keyword>
<keyword evidence="4 6" id="KW-0012">Acyltransferase</keyword>
<comment type="function">
    <text evidence="5 6 7">Catalyzes the transfer of endogenously produced octanoic acid from octanoyl-acyl-carrier-protein onto the lipoyl domains of lipoate-dependent enzymes. Lipoyl-ACP can also act as a substrate although octanoyl-ACP is likely to be the physiological substrate.</text>
</comment>
<evidence type="ECO:0000256" key="10">
    <source>
        <dbReference type="PIRSR" id="PIRSR016262-3"/>
    </source>
</evidence>
<dbReference type="NCBIfam" id="TIGR00214">
    <property type="entry name" value="lipB"/>
    <property type="match status" value="1"/>
</dbReference>
<dbReference type="OrthoDB" id="9787061at2"/>
<evidence type="ECO:0000256" key="1">
    <source>
        <dbReference type="ARBA" id="ARBA00004821"/>
    </source>
</evidence>
<dbReference type="InterPro" id="IPR000544">
    <property type="entry name" value="Octanoyltransferase"/>
</dbReference>
<evidence type="ECO:0000256" key="5">
    <source>
        <dbReference type="ARBA" id="ARBA00024732"/>
    </source>
</evidence>
<dbReference type="PANTHER" id="PTHR10993:SF12">
    <property type="entry name" value="OCTANOYLTRANSFERASE"/>
    <property type="match status" value="1"/>
</dbReference>
<comment type="subcellular location">
    <subcellularLocation>
        <location evidence="6">Cytoplasm</location>
    </subcellularLocation>
</comment>
<dbReference type="FunFam" id="3.30.930.10:FF:000035">
    <property type="entry name" value="Putative lipoyltransferase 2, mitochondrial"/>
    <property type="match status" value="1"/>
</dbReference>
<accession>A0A2N3IF54</accession>
<feature type="binding site" evidence="6 9">
    <location>
        <begin position="170"/>
        <end position="172"/>
    </location>
    <ligand>
        <name>substrate</name>
    </ligand>
</feature>
<dbReference type="UniPathway" id="UPA00538">
    <property type="reaction ID" value="UER00592"/>
</dbReference>
<dbReference type="NCBIfam" id="NF010925">
    <property type="entry name" value="PRK14345.1"/>
    <property type="match status" value="1"/>
</dbReference>
<evidence type="ECO:0000256" key="3">
    <source>
        <dbReference type="ARBA" id="ARBA00022679"/>
    </source>
</evidence>
<evidence type="ECO:0000313" key="13">
    <source>
        <dbReference type="Proteomes" id="UP000233387"/>
    </source>
</evidence>
<evidence type="ECO:0000256" key="4">
    <source>
        <dbReference type="ARBA" id="ARBA00023315"/>
    </source>
</evidence>
<dbReference type="PROSITE" id="PS01313">
    <property type="entry name" value="LIPB"/>
    <property type="match status" value="1"/>
</dbReference>
<dbReference type="Gene3D" id="3.30.930.10">
    <property type="entry name" value="Bira Bifunctional Protein, Domain 2"/>
    <property type="match status" value="1"/>
</dbReference>
<gene>
    <name evidence="6" type="primary">lipB</name>
    <name evidence="12" type="ORF">Rain11_1507</name>
</gene>
<dbReference type="GO" id="GO:0005737">
    <property type="term" value="C:cytoplasm"/>
    <property type="evidence" value="ECO:0007669"/>
    <property type="project" value="UniProtKB-SubCell"/>
</dbReference>
<feature type="binding site" evidence="6 9">
    <location>
        <begin position="86"/>
        <end position="93"/>
    </location>
    <ligand>
        <name>substrate</name>
    </ligand>
</feature>
<keyword evidence="13" id="KW-1185">Reference proteome</keyword>
<name>A0A2N3IF54_9BACT</name>
<dbReference type="GO" id="GO:0009249">
    <property type="term" value="P:protein lipoylation"/>
    <property type="evidence" value="ECO:0007669"/>
    <property type="project" value="InterPro"/>
</dbReference>
<dbReference type="Pfam" id="PF21948">
    <property type="entry name" value="LplA-B_cat"/>
    <property type="match status" value="1"/>
</dbReference>
<dbReference type="AlphaFoldDB" id="A0A2N3IF54"/>
<dbReference type="SUPFAM" id="SSF55681">
    <property type="entry name" value="Class II aaRS and biotin synthetases"/>
    <property type="match status" value="1"/>
</dbReference>